<evidence type="ECO:0000256" key="5">
    <source>
        <dbReference type="ARBA" id="ARBA00022989"/>
    </source>
</evidence>
<feature type="domain" description="ABC transmembrane type-1" evidence="8">
    <location>
        <begin position="90"/>
        <end position="275"/>
    </location>
</feature>
<evidence type="ECO:0000256" key="6">
    <source>
        <dbReference type="ARBA" id="ARBA00023136"/>
    </source>
</evidence>
<keyword evidence="5 7" id="KW-1133">Transmembrane helix</keyword>
<name>A0A4Y5YRI0_9MICO</name>
<dbReference type="GO" id="GO:0010438">
    <property type="term" value="P:cellular response to sulfur starvation"/>
    <property type="evidence" value="ECO:0007669"/>
    <property type="project" value="TreeGrafter"/>
</dbReference>
<dbReference type="CDD" id="cd06261">
    <property type="entry name" value="TM_PBP2"/>
    <property type="match status" value="1"/>
</dbReference>
<dbReference type="GO" id="GO:0005886">
    <property type="term" value="C:plasma membrane"/>
    <property type="evidence" value="ECO:0007669"/>
    <property type="project" value="UniProtKB-SubCell"/>
</dbReference>
<feature type="transmembrane region" description="Helical" evidence="7">
    <location>
        <begin position="160"/>
        <end position="179"/>
    </location>
</feature>
<feature type="transmembrane region" description="Helical" evidence="7">
    <location>
        <begin position="101"/>
        <end position="122"/>
    </location>
</feature>
<dbReference type="SUPFAM" id="SSF161098">
    <property type="entry name" value="MetI-like"/>
    <property type="match status" value="1"/>
</dbReference>
<feature type="transmembrane region" description="Helical" evidence="7">
    <location>
        <begin position="256"/>
        <end position="277"/>
    </location>
</feature>
<evidence type="ECO:0000256" key="2">
    <source>
        <dbReference type="ARBA" id="ARBA00022448"/>
    </source>
</evidence>
<evidence type="ECO:0000256" key="4">
    <source>
        <dbReference type="ARBA" id="ARBA00022692"/>
    </source>
</evidence>
<gene>
    <name evidence="9" type="ORF">FIV50_10655</name>
</gene>
<reference evidence="9 10" key="1">
    <citation type="submission" date="2019-06" db="EMBL/GenBank/DDBJ databases">
        <title>Complete genome of Microbacterium foliorum M2.</title>
        <authorList>
            <person name="Cao G."/>
        </authorList>
    </citation>
    <scope>NUCLEOTIDE SEQUENCE [LARGE SCALE GENOMIC DNA]</scope>
    <source>
        <strain evidence="9 10">M2</strain>
    </source>
</reference>
<dbReference type="Pfam" id="PF00528">
    <property type="entry name" value="BPD_transp_1"/>
    <property type="match status" value="1"/>
</dbReference>
<accession>A0A4Y5YRI0</accession>
<feature type="transmembrane region" description="Helical" evidence="7">
    <location>
        <begin position="134"/>
        <end position="154"/>
    </location>
</feature>
<evidence type="ECO:0000313" key="10">
    <source>
        <dbReference type="Proteomes" id="UP000316125"/>
    </source>
</evidence>
<dbReference type="FunFam" id="1.10.3720.10:FF:000003">
    <property type="entry name" value="Aliphatic sulfonate ABC transporter permease"/>
    <property type="match status" value="1"/>
</dbReference>
<evidence type="ECO:0000256" key="7">
    <source>
        <dbReference type="RuleBase" id="RU363032"/>
    </source>
</evidence>
<dbReference type="InterPro" id="IPR035906">
    <property type="entry name" value="MetI-like_sf"/>
</dbReference>
<keyword evidence="4 7" id="KW-0812">Transmembrane</keyword>
<evidence type="ECO:0000313" key="9">
    <source>
        <dbReference type="EMBL" id="QDE35208.1"/>
    </source>
</evidence>
<comment type="subcellular location">
    <subcellularLocation>
        <location evidence="1 7">Cell membrane</location>
        <topology evidence="1 7">Multi-pass membrane protein</topology>
    </subcellularLocation>
</comment>
<dbReference type="Gene3D" id="1.10.3720.10">
    <property type="entry name" value="MetI-like"/>
    <property type="match status" value="1"/>
</dbReference>
<organism evidence="9 10">
    <name type="scientific">Microbacterium foliorum</name>
    <dbReference type="NCBI Taxonomy" id="104336"/>
    <lineage>
        <taxon>Bacteria</taxon>
        <taxon>Bacillati</taxon>
        <taxon>Actinomycetota</taxon>
        <taxon>Actinomycetes</taxon>
        <taxon>Micrococcales</taxon>
        <taxon>Microbacteriaceae</taxon>
        <taxon>Microbacterium</taxon>
    </lineage>
</organism>
<keyword evidence="2 7" id="KW-0813">Transport</keyword>
<dbReference type="PANTHER" id="PTHR30151">
    <property type="entry name" value="ALKANE SULFONATE ABC TRANSPORTER-RELATED, MEMBRANE SUBUNIT"/>
    <property type="match status" value="1"/>
</dbReference>
<dbReference type="EMBL" id="CP041040">
    <property type="protein sequence ID" value="QDE35208.1"/>
    <property type="molecule type" value="Genomic_DNA"/>
</dbReference>
<proteinExistence type="inferred from homology"/>
<sequence length="286" mass="30393">MTLPDQRLAVPADGRDALDAARGVHRSPVVGARHAWDRPAVRIAGGFLLPVVILITWQVVTSTGMVEPYRLPSPASVLTAGVELAERGELWTHIAISVQRVLLGFAIGSIIGLAAAGIVGLSRIGDVLLSPTLSAIRAVPSLAWVPLLILWMQIGEESKVTLIAIGAFFPVYTTVASALRHVDPLLVEAGRSFSLSGWSLFRTVQLPAVVPSVIAGLRLALAQAWLFLVAAELIASSMGLGFLLTDSQSNGRVDRILLSIVLLALLGTITNGVLAIAEKYLLRRWA</sequence>
<dbReference type="AlphaFoldDB" id="A0A4Y5YRI0"/>
<feature type="transmembrane region" description="Helical" evidence="7">
    <location>
        <begin position="200"/>
        <end position="219"/>
    </location>
</feature>
<dbReference type="RefSeq" id="WP_140037416.1">
    <property type="nucleotide sequence ID" value="NZ_CP041040.1"/>
</dbReference>
<dbReference type="GO" id="GO:0042918">
    <property type="term" value="P:alkanesulfonate transmembrane transport"/>
    <property type="evidence" value="ECO:0007669"/>
    <property type="project" value="UniProtKB-ARBA"/>
</dbReference>
<dbReference type="PANTHER" id="PTHR30151:SF39">
    <property type="entry name" value="ABC TRANSPORTER PERMEASE PROTEIN"/>
    <property type="match status" value="1"/>
</dbReference>
<evidence type="ECO:0000256" key="1">
    <source>
        <dbReference type="ARBA" id="ARBA00004651"/>
    </source>
</evidence>
<comment type="similarity">
    <text evidence="7">Belongs to the binding-protein-dependent transport system permease family.</text>
</comment>
<evidence type="ECO:0000256" key="3">
    <source>
        <dbReference type="ARBA" id="ARBA00022475"/>
    </source>
</evidence>
<dbReference type="OrthoDB" id="9796361at2"/>
<keyword evidence="6 7" id="KW-0472">Membrane</keyword>
<feature type="transmembrane region" description="Helical" evidence="7">
    <location>
        <begin position="225"/>
        <end position="244"/>
    </location>
</feature>
<dbReference type="Proteomes" id="UP000316125">
    <property type="component" value="Chromosome"/>
</dbReference>
<dbReference type="PROSITE" id="PS50928">
    <property type="entry name" value="ABC_TM1"/>
    <property type="match status" value="1"/>
</dbReference>
<feature type="transmembrane region" description="Helical" evidence="7">
    <location>
        <begin position="40"/>
        <end position="60"/>
    </location>
</feature>
<protein>
    <submittedName>
        <fullName evidence="9">ABC transporter permease</fullName>
    </submittedName>
</protein>
<keyword evidence="3" id="KW-1003">Cell membrane</keyword>
<dbReference type="InterPro" id="IPR000515">
    <property type="entry name" value="MetI-like"/>
</dbReference>
<evidence type="ECO:0000259" key="8">
    <source>
        <dbReference type="PROSITE" id="PS50928"/>
    </source>
</evidence>